<accession>A0AAV8UT07</accession>
<evidence type="ECO:0000256" key="5">
    <source>
        <dbReference type="SAM" id="Phobius"/>
    </source>
</evidence>
<feature type="transmembrane region" description="Helical" evidence="5">
    <location>
        <begin position="280"/>
        <end position="297"/>
    </location>
</feature>
<feature type="transmembrane region" description="Helical" evidence="5">
    <location>
        <begin position="63"/>
        <end position="81"/>
    </location>
</feature>
<keyword evidence="2 5" id="KW-0812">Transmembrane</keyword>
<feature type="transmembrane region" description="Helical" evidence="5">
    <location>
        <begin position="31"/>
        <end position="51"/>
    </location>
</feature>
<dbReference type="PANTHER" id="PTHR22911">
    <property type="entry name" value="ACYL-MALONYL CONDENSING ENZYME-RELATED"/>
    <property type="match status" value="1"/>
</dbReference>
<evidence type="ECO:0000256" key="4">
    <source>
        <dbReference type="ARBA" id="ARBA00023136"/>
    </source>
</evidence>
<evidence type="ECO:0000256" key="1">
    <source>
        <dbReference type="ARBA" id="ARBA00004141"/>
    </source>
</evidence>
<organism evidence="7 8">
    <name type="scientific">Rhodosorus marinus</name>
    <dbReference type="NCBI Taxonomy" id="101924"/>
    <lineage>
        <taxon>Eukaryota</taxon>
        <taxon>Rhodophyta</taxon>
        <taxon>Stylonematophyceae</taxon>
        <taxon>Stylonematales</taxon>
        <taxon>Stylonemataceae</taxon>
        <taxon>Rhodosorus</taxon>
    </lineage>
</organism>
<feature type="transmembrane region" description="Helical" evidence="5">
    <location>
        <begin position="249"/>
        <end position="268"/>
    </location>
</feature>
<dbReference type="PANTHER" id="PTHR22911:SF6">
    <property type="entry name" value="SOLUTE CARRIER FAMILY 35 MEMBER G1"/>
    <property type="match status" value="1"/>
</dbReference>
<comment type="subcellular location">
    <subcellularLocation>
        <location evidence="1">Membrane</location>
        <topology evidence="1">Multi-pass membrane protein</topology>
    </subcellularLocation>
</comment>
<evidence type="ECO:0000313" key="7">
    <source>
        <dbReference type="EMBL" id="KAJ8905643.1"/>
    </source>
</evidence>
<dbReference type="EMBL" id="JAMWBK010000004">
    <property type="protein sequence ID" value="KAJ8905643.1"/>
    <property type="molecule type" value="Genomic_DNA"/>
</dbReference>
<dbReference type="SUPFAM" id="SSF103481">
    <property type="entry name" value="Multidrug resistance efflux transporter EmrE"/>
    <property type="match status" value="2"/>
</dbReference>
<feature type="transmembrane region" description="Helical" evidence="5">
    <location>
        <begin position="303"/>
        <end position="321"/>
    </location>
</feature>
<dbReference type="Gene3D" id="1.10.3730.20">
    <property type="match status" value="1"/>
</dbReference>
<dbReference type="AlphaFoldDB" id="A0AAV8UT07"/>
<feature type="transmembrane region" description="Helical" evidence="5">
    <location>
        <begin position="211"/>
        <end position="229"/>
    </location>
</feature>
<dbReference type="InterPro" id="IPR000620">
    <property type="entry name" value="EamA_dom"/>
</dbReference>
<proteinExistence type="predicted"/>
<gene>
    <name evidence="7" type="ORF">NDN08_002149</name>
</gene>
<protein>
    <recommendedName>
        <fullName evidence="6">EamA domain-containing protein</fullName>
    </recommendedName>
</protein>
<sequence length="371" mass="39962">MGSTGNALEKLPLLDCKYESRAESKANRRRAVTGIALMCAASVSFAAMATTVRWGSASLSSPYLAFTRALMQGLFALLYCAKFRINPFGPKEARAVLALRGVTGFMNATSYYFTLRFLPIGDANALTCTGPIITMVMASIFLGESFRYFHVFGAAAASIGVLLVPGPNEIIKNLSSSAGGMTRLIGTCCALSQAVSGSMSYLAIRTVGNKASFACSVFAFSLYVASLMAVEGYILGTPVFMLPRSSREWLVILLGGSFALLANSLLSMSLQMVEASKSGPARNLQLLFAFVFGWLFLGETPKIESIIGSCIILSAILCIGYKTLEEERNEYPDSPSPFPPETPTQTCSDVCSSYRVASWRRSRTLFTEKCP</sequence>
<evidence type="ECO:0000259" key="6">
    <source>
        <dbReference type="Pfam" id="PF00892"/>
    </source>
</evidence>
<dbReference type="Proteomes" id="UP001157974">
    <property type="component" value="Unassembled WGS sequence"/>
</dbReference>
<evidence type="ECO:0000313" key="8">
    <source>
        <dbReference type="Proteomes" id="UP001157974"/>
    </source>
</evidence>
<feature type="transmembrane region" description="Helical" evidence="5">
    <location>
        <begin position="148"/>
        <end position="164"/>
    </location>
</feature>
<evidence type="ECO:0000256" key="3">
    <source>
        <dbReference type="ARBA" id="ARBA00022989"/>
    </source>
</evidence>
<dbReference type="Pfam" id="PF00892">
    <property type="entry name" value="EamA"/>
    <property type="match status" value="2"/>
</dbReference>
<dbReference type="InterPro" id="IPR037185">
    <property type="entry name" value="EmrE-like"/>
</dbReference>
<feature type="domain" description="EamA" evidence="6">
    <location>
        <begin position="33"/>
        <end position="164"/>
    </location>
</feature>
<feature type="transmembrane region" description="Helical" evidence="5">
    <location>
        <begin position="93"/>
        <end position="114"/>
    </location>
</feature>
<feature type="transmembrane region" description="Helical" evidence="5">
    <location>
        <begin position="120"/>
        <end position="141"/>
    </location>
</feature>
<name>A0AAV8UT07_9RHOD</name>
<dbReference type="GO" id="GO:0016020">
    <property type="term" value="C:membrane"/>
    <property type="evidence" value="ECO:0007669"/>
    <property type="project" value="UniProtKB-SubCell"/>
</dbReference>
<keyword evidence="8" id="KW-1185">Reference proteome</keyword>
<reference evidence="7 8" key="1">
    <citation type="journal article" date="2023" name="Nat. Commun.">
        <title>Origin of minicircular mitochondrial genomes in red algae.</title>
        <authorList>
            <person name="Lee Y."/>
            <person name="Cho C.H."/>
            <person name="Lee Y.M."/>
            <person name="Park S.I."/>
            <person name="Yang J.H."/>
            <person name="West J.A."/>
            <person name="Bhattacharya D."/>
            <person name="Yoon H.S."/>
        </authorList>
    </citation>
    <scope>NUCLEOTIDE SEQUENCE [LARGE SCALE GENOMIC DNA]</scope>
    <source>
        <strain evidence="7 8">CCMP1338</strain>
        <tissue evidence="7">Whole cell</tissue>
    </source>
</reference>
<feature type="transmembrane region" description="Helical" evidence="5">
    <location>
        <begin position="184"/>
        <end position="204"/>
    </location>
</feature>
<evidence type="ECO:0000256" key="2">
    <source>
        <dbReference type="ARBA" id="ARBA00022692"/>
    </source>
</evidence>
<feature type="domain" description="EamA" evidence="6">
    <location>
        <begin position="185"/>
        <end position="319"/>
    </location>
</feature>
<keyword evidence="4 5" id="KW-0472">Membrane</keyword>
<keyword evidence="3 5" id="KW-1133">Transmembrane helix</keyword>
<comment type="caution">
    <text evidence="7">The sequence shown here is derived from an EMBL/GenBank/DDBJ whole genome shotgun (WGS) entry which is preliminary data.</text>
</comment>